<evidence type="ECO:0000313" key="2">
    <source>
        <dbReference type="EMBL" id="HIS65210.1"/>
    </source>
</evidence>
<dbReference type="Gene3D" id="3.90.1150.10">
    <property type="entry name" value="Aspartate Aminotransferase, domain 1"/>
    <property type="match status" value="1"/>
</dbReference>
<keyword evidence="2" id="KW-0808">Transferase</keyword>
<dbReference type="PANTHER" id="PTHR43586">
    <property type="entry name" value="CYSTEINE DESULFURASE"/>
    <property type="match status" value="1"/>
</dbReference>
<organism evidence="2 3">
    <name type="scientific">Candidatus Avoscillospira avistercoris</name>
    <dbReference type="NCBI Taxonomy" id="2840707"/>
    <lineage>
        <taxon>Bacteria</taxon>
        <taxon>Bacillati</taxon>
        <taxon>Bacillota</taxon>
        <taxon>Clostridia</taxon>
        <taxon>Eubacteriales</taxon>
        <taxon>Oscillospiraceae</taxon>
        <taxon>Oscillospiraceae incertae sedis</taxon>
        <taxon>Candidatus Avoscillospira</taxon>
    </lineage>
</organism>
<dbReference type="InterPro" id="IPR000192">
    <property type="entry name" value="Aminotrans_V_dom"/>
</dbReference>
<dbReference type="Pfam" id="PF00266">
    <property type="entry name" value="Aminotran_5"/>
    <property type="match status" value="1"/>
</dbReference>
<feature type="domain" description="Aminotransferase class V" evidence="1">
    <location>
        <begin position="2"/>
        <end position="356"/>
    </location>
</feature>
<sequence>MIYLDNAATTLQKPPQVREAVAYALEHLASPGRGGHPAAMEAADVLYRARSAAAQLFDAEPEQVVFTMNATHGLNIAIKSLIHSGDVVLLSGFEHNAVLRPLYALGAKLRICGRRLFDPEDTVAAFAASLTPEVKAVVCTHVSNVFGYRLPVEQIAALCRERGVPLIVDASQSAGLLPVSLKGWQAAYVAMPGHKGLYGPQGTGILLCGQVPQPLMEGGTGVLSRQWTMPEELPERAEAGTHNMPGICGLLAGLTYLRQEDGETRRSREERLTRQLCSGLASMDHVRVFTGSPQTNVVSAVLRNLDSETAAQHLAEEGIAVRAGLHCAPLAHESAGTLEGGTVRFSLSAFTTETEIIRTLEVVERLKSFA</sequence>
<proteinExistence type="predicted"/>
<dbReference type="GO" id="GO:0008483">
    <property type="term" value="F:transaminase activity"/>
    <property type="evidence" value="ECO:0007669"/>
    <property type="project" value="UniProtKB-KW"/>
</dbReference>
<dbReference type="InterPro" id="IPR015421">
    <property type="entry name" value="PyrdxlP-dep_Trfase_major"/>
</dbReference>
<dbReference type="AlphaFoldDB" id="A0A9D1FA47"/>
<dbReference type="EMBL" id="DVJJ01000114">
    <property type="protein sequence ID" value="HIS65210.1"/>
    <property type="molecule type" value="Genomic_DNA"/>
</dbReference>
<name>A0A9D1FA47_9FIRM</name>
<keyword evidence="2" id="KW-0032">Aminotransferase</keyword>
<comment type="caution">
    <text evidence="2">The sequence shown here is derived from an EMBL/GenBank/DDBJ whole genome shotgun (WGS) entry which is preliminary data.</text>
</comment>
<accession>A0A9D1FA47</accession>
<reference evidence="2" key="1">
    <citation type="submission" date="2020-10" db="EMBL/GenBank/DDBJ databases">
        <authorList>
            <person name="Gilroy R."/>
        </authorList>
    </citation>
    <scope>NUCLEOTIDE SEQUENCE</scope>
    <source>
        <strain evidence="2">ChiBcec16-1751</strain>
    </source>
</reference>
<dbReference type="InterPro" id="IPR015424">
    <property type="entry name" value="PyrdxlP-dep_Trfase"/>
</dbReference>
<dbReference type="InterPro" id="IPR015422">
    <property type="entry name" value="PyrdxlP-dep_Trfase_small"/>
</dbReference>
<dbReference type="Proteomes" id="UP000886741">
    <property type="component" value="Unassembled WGS sequence"/>
</dbReference>
<dbReference type="Gene3D" id="3.40.640.10">
    <property type="entry name" value="Type I PLP-dependent aspartate aminotransferase-like (Major domain)"/>
    <property type="match status" value="1"/>
</dbReference>
<dbReference type="SUPFAM" id="SSF53383">
    <property type="entry name" value="PLP-dependent transferases"/>
    <property type="match status" value="1"/>
</dbReference>
<evidence type="ECO:0000259" key="1">
    <source>
        <dbReference type="Pfam" id="PF00266"/>
    </source>
</evidence>
<gene>
    <name evidence="2" type="ORF">IAA83_07565</name>
</gene>
<reference evidence="2" key="2">
    <citation type="journal article" date="2021" name="PeerJ">
        <title>Extensive microbial diversity within the chicken gut microbiome revealed by metagenomics and culture.</title>
        <authorList>
            <person name="Gilroy R."/>
            <person name="Ravi A."/>
            <person name="Getino M."/>
            <person name="Pursley I."/>
            <person name="Horton D.L."/>
            <person name="Alikhan N.F."/>
            <person name="Baker D."/>
            <person name="Gharbi K."/>
            <person name="Hall N."/>
            <person name="Watson M."/>
            <person name="Adriaenssens E.M."/>
            <person name="Foster-Nyarko E."/>
            <person name="Jarju S."/>
            <person name="Secka A."/>
            <person name="Antonio M."/>
            <person name="Oren A."/>
            <person name="Chaudhuri R.R."/>
            <person name="La Ragione R."/>
            <person name="Hildebrand F."/>
            <person name="Pallen M.J."/>
        </authorList>
    </citation>
    <scope>NUCLEOTIDE SEQUENCE</scope>
    <source>
        <strain evidence="2">ChiBcec16-1751</strain>
    </source>
</reference>
<dbReference type="PANTHER" id="PTHR43586:SF4">
    <property type="entry name" value="ISOPENICILLIN N EPIMERASE"/>
    <property type="match status" value="1"/>
</dbReference>
<protein>
    <submittedName>
        <fullName evidence="2">Aminotransferase class V-fold PLP-dependent enzyme</fullName>
    </submittedName>
</protein>
<evidence type="ECO:0000313" key="3">
    <source>
        <dbReference type="Proteomes" id="UP000886741"/>
    </source>
</evidence>